<dbReference type="Gene3D" id="3.30.70.580">
    <property type="entry name" value="Pseudouridine synthase I, catalytic domain, N-terminal subdomain"/>
    <property type="match status" value="1"/>
</dbReference>
<evidence type="ECO:0000313" key="4">
    <source>
        <dbReference type="EMBL" id="CAB4863501.1"/>
    </source>
</evidence>
<keyword evidence="2" id="KW-0413">Isomerase</keyword>
<comment type="similarity">
    <text evidence="1">Belongs to the pseudouridine synthase RsuA family.</text>
</comment>
<dbReference type="SUPFAM" id="SSF55120">
    <property type="entry name" value="Pseudouridine synthase"/>
    <property type="match status" value="1"/>
</dbReference>
<reference evidence="4" key="1">
    <citation type="submission" date="2020-05" db="EMBL/GenBank/DDBJ databases">
        <authorList>
            <person name="Chiriac C."/>
            <person name="Salcher M."/>
            <person name="Ghai R."/>
            <person name="Kavagutti S V."/>
        </authorList>
    </citation>
    <scope>NUCLEOTIDE SEQUENCE</scope>
</reference>
<evidence type="ECO:0000259" key="3">
    <source>
        <dbReference type="SMART" id="SM00363"/>
    </source>
</evidence>
<sequence>MRLGKYLAHAGIASRRGSEDVIRDGRVSVNGEIVLDPARGVSGEEDIRVDGSKLKGAESRVVYVLNKPVGIVSTASDPQGRRTVVDLVPDTGRLYPVGRLDSDSSGLLLLTNDGELANILTHPRYGVPKTYRAKVGGPALGANALRTLSEGVELNDGITLPAHVSKLGAGLIEIQIREGRNHQVRRMCEAVGHPVLQLERIAIGPLQLGRLKSGGHRRLHAGEVQELRDSARQD</sequence>
<dbReference type="CDD" id="cd00165">
    <property type="entry name" value="S4"/>
    <property type="match status" value="1"/>
</dbReference>
<dbReference type="InterPro" id="IPR002942">
    <property type="entry name" value="S4_RNA-bd"/>
</dbReference>
<accession>A0A6J7CZZ8</accession>
<dbReference type="InterPro" id="IPR036986">
    <property type="entry name" value="S4_RNA-bd_sf"/>
</dbReference>
<dbReference type="GO" id="GO:0003723">
    <property type="term" value="F:RNA binding"/>
    <property type="evidence" value="ECO:0007669"/>
    <property type="project" value="InterPro"/>
</dbReference>
<dbReference type="GO" id="GO:0009982">
    <property type="term" value="F:pseudouridine synthase activity"/>
    <property type="evidence" value="ECO:0007669"/>
    <property type="project" value="InterPro"/>
</dbReference>
<feature type="domain" description="RNA-binding S4" evidence="3">
    <location>
        <begin position="1"/>
        <end position="66"/>
    </location>
</feature>
<dbReference type="NCBIfam" id="TIGR00093">
    <property type="entry name" value="pseudouridine synthase"/>
    <property type="match status" value="1"/>
</dbReference>
<evidence type="ECO:0000256" key="1">
    <source>
        <dbReference type="ARBA" id="ARBA00008348"/>
    </source>
</evidence>
<dbReference type="SUPFAM" id="SSF55174">
    <property type="entry name" value="Alpha-L RNA-binding motif"/>
    <property type="match status" value="1"/>
</dbReference>
<dbReference type="PANTHER" id="PTHR47683">
    <property type="entry name" value="PSEUDOURIDINE SYNTHASE FAMILY PROTEIN-RELATED"/>
    <property type="match status" value="1"/>
</dbReference>
<dbReference type="InterPro" id="IPR006145">
    <property type="entry name" value="PsdUridine_synth_RsuA/RluA"/>
</dbReference>
<dbReference type="GO" id="GO:0006364">
    <property type="term" value="P:rRNA processing"/>
    <property type="evidence" value="ECO:0007669"/>
    <property type="project" value="UniProtKB-ARBA"/>
</dbReference>
<dbReference type="InterPro" id="IPR020103">
    <property type="entry name" value="PsdUridine_synth_cat_dom_sf"/>
</dbReference>
<dbReference type="InterPro" id="IPR018496">
    <property type="entry name" value="PsdUridine_synth_RsuA/RluB_CS"/>
</dbReference>
<dbReference type="Gene3D" id="3.30.70.1560">
    <property type="entry name" value="Alpha-L RNA-binding motif"/>
    <property type="match status" value="1"/>
</dbReference>
<dbReference type="InterPro" id="IPR050343">
    <property type="entry name" value="RsuA_PseudoU_synthase"/>
</dbReference>
<protein>
    <submittedName>
        <fullName evidence="4">Unannotated protein</fullName>
    </submittedName>
</protein>
<dbReference type="AlphaFoldDB" id="A0A6J7CZZ8"/>
<dbReference type="GO" id="GO:0001522">
    <property type="term" value="P:pseudouridine synthesis"/>
    <property type="evidence" value="ECO:0007669"/>
    <property type="project" value="InterPro"/>
</dbReference>
<dbReference type="CDD" id="cd02870">
    <property type="entry name" value="PseudoU_synth_RsuA_like"/>
    <property type="match status" value="1"/>
</dbReference>
<dbReference type="InterPro" id="IPR020094">
    <property type="entry name" value="TruA/RsuA/RluB/E/F_N"/>
</dbReference>
<dbReference type="EMBL" id="CAFBLU010000003">
    <property type="protein sequence ID" value="CAB4863501.1"/>
    <property type="molecule type" value="Genomic_DNA"/>
</dbReference>
<dbReference type="PROSITE" id="PS01149">
    <property type="entry name" value="PSI_RSU"/>
    <property type="match status" value="1"/>
</dbReference>
<dbReference type="PROSITE" id="PS50889">
    <property type="entry name" value="S4"/>
    <property type="match status" value="1"/>
</dbReference>
<dbReference type="PANTHER" id="PTHR47683:SF2">
    <property type="entry name" value="RNA-BINDING S4 DOMAIN-CONTAINING PROTEIN"/>
    <property type="match status" value="1"/>
</dbReference>
<name>A0A6J7CZZ8_9ZZZZ</name>
<proteinExistence type="inferred from homology"/>
<gene>
    <name evidence="4" type="ORF">UFOPK3444_00314</name>
</gene>
<dbReference type="SMART" id="SM00363">
    <property type="entry name" value="S4"/>
    <property type="match status" value="1"/>
</dbReference>
<organism evidence="4">
    <name type="scientific">freshwater metagenome</name>
    <dbReference type="NCBI Taxonomy" id="449393"/>
    <lineage>
        <taxon>unclassified sequences</taxon>
        <taxon>metagenomes</taxon>
        <taxon>ecological metagenomes</taxon>
    </lineage>
</organism>
<dbReference type="Gene3D" id="3.10.290.10">
    <property type="entry name" value="RNA-binding S4 domain"/>
    <property type="match status" value="1"/>
</dbReference>
<dbReference type="Pfam" id="PF01479">
    <property type="entry name" value="S4"/>
    <property type="match status" value="1"/>
</dbReference>
<evidence type="ECO:0000256" key="2">
    <source>
        <dbReference type="ARBA" id="ARBA00023235"/>
    </source>
</evidence>
<dbReference type="Pfam" id="PF00849">
    <property type="entry name" value="PseudoU_synth_2"/>
    <property type="match status" value="1"/>
</dbReference>
<dbReference type="InterPro" id="IPR042092">
    <property type="entry name" value="PsdUridine_s_RsuA/RluB/E/F_cat"/>
</dbReference>
<dbReference type="InterPro" id="IPR000748">
    <property type="entry name" value="PsdUridine_synth_RsuA/RluB/E/F"/>
</dbReference>